<reference evidence="8" key="1">
    <citation type="journal article" date="2019" name="Int. J. Syst. Evol. Microbiol.">
        <title>The Global Catalogue of Microorganisms (GCM) 10K type strain sequencing project: providing services to taxonomists for standard genome sequencing and annotation.</title>
        <authorList>
            <consortium name="The Broad Institute Genomics Platform"/>
            <consortium name="The Broad Institute Genome Sequencing Center for Infectious Disease"/>
            <person name="Wu L."/>
            <person name="Ma J."/>
        </authorList>
    </citation>
    <scope>NUCLEOTIDE SEQUENCE [LARGE SCALE GENOMIC DNA]</scope>
    <source>
        <strain evidence="8">JCM 31920</strain>
    </source>
</reference>
<dbReference type="InterPro" id="IPR011330">
    <property type="entry name" value="Glyco_hydro/deAcase_b/a-brl"/>
</dbReference>
<dbReference type="PANTHER" id="PTHR31609">
    <property type="entry name" value="YDJC DEACETYLASE FAMILY MEMBER"/>
    <property type="match status" value="1"/>
</dbReference>
<proteinExistence type="predicted"/>
<dbReference type="Gene3D" id="3.20.20.370">
    <property type="entry name" value="Glycoside hydrolase/deacetylase"/>
    <property type="match status" value="1"/>
</dbReference>
<dbReference type="RefSeq" id="WP_345032676.1">
    <property type="nucleotide sequence ID" value="NZ_BAABEY010000036.1"/>
</dbReference>
<dbReference type="SUPFAM" id="SSF88713">
    <property type="entry name" value="Glycoside hydrolase/deacetylase"/>
    <property type="match status" value="1"/>
</dbReference>
<evidence type="ECO:0000256" key="3">
    <source>
        <dbReference type="ARBA" id="ARBA00022801"/>
    </source>
</evidence>
<dbReference type="Pfam" id="PF04794">
    <property type="entry name" value="YdjC"/>
    <property type="match status" value="1"/>
</dbReference>
<keyword evidence="6" id="KW-0732">Signal</keyword>
<keyword evidence="8" id="KW-1185">Reference proteome</keyword>
<comment type="caution">
    <text evidence="7">The sequence shown here is derived from an EMBL/GenBank/DDBJ whole genome shotgun (WGS) entry which is preliminary data.</text>
</comment>
<evidence type="ECO:0008006" key="9">
    <source>
        <dbReference type="Google" id="ProtNLM"/>
    </source>
</evidence>
<evidence type="ECO:0000256" key="4">
    <source>
        <dbReference type="ARBA" id="ARBA00022842"/>
    </source>
</evidence>
<evidence type="ECO:0000313" key="8">
    <source>
        <dbReference type="Proteomes" id="UP001501508"/>
    </source>
</evidence>
<evidence type="ECO:0000313" key="7">
    <source>
        <dbReference type="EMBL" id="GAA4446903.1"/>
    </source>
</evidence>
<dbReference type="CDD" id="cd10802">
    <property type="entry name" value="YdjC_TTHB029_like"/>
    <property type="match status" value="1"/>
</dbReference>
<feature type="signal peptide" evidence="6">
    <location>
        <begin position="1"/>
        <end position="18"/>
    </location>
</feature>
<keyword evidence="2" id="KW-0479">Metal-binding</keyword>
<keyword evidence="3" id="KW-0378">Hydrolase</keyword>
<keyword evidence="5" id="KW-0119">Carbohydrate metabolism</keyword>
<protein>
    <recommendedName>
        <fullName evidence="9">ChbG/HpnK family deacetylase</fullName>
    </recommendedName>
</protein>
<comment type="cofactor">
    <cofactor evidence="1">
        <name>Mg(2+)</name>
        <dbReference type="ChEBI" id="CHEBI:18420"/>
    </cofactor>
</comment>
<evidence type="ECO:0000256" key="2">
    <source>
        <dbReference type="ARBA" id="ARBA00022723"/>
    </source>
</evidence>
<evidence type="ECO:0000256" key="5">
    <source>
        <dbReference type="ARBA" id="ARBA00023277"/>
    </source>
</evidence>
<dbReference type="Proteomes" id="UP001501508">
    <property type="component" value="Unassembled WGS sequence"/>
</dbReference>
<organism evidence="7 8">
    <name type="scientific">Ravibacter arvi</name>
    <dbReference type="NCBI Taxonomy" id="2051041"/>
    <lineage>
        <taxon>Bacteria</taxon>
        <taxon>Pseudomonadati</taxon>
        <taxon>Bacteroidota</taxon>
        <taxon>Cytophagia</taxon>
        <taxon>Cytophagales</taxon>
        <taxon>Spirosomataceae</taxon>
        <taxon>Ravibacter</taxon>
    </lineage>
</organism>
<dbReference type="EMBL" id="BAABEY010000036">
    <property type="protein sequence ID" value="GAA4446903.1"/>
    <property type="molecule type" value="Genomic_DNA"/>
</dbReference>
<evidence type="ECO:0000256" key="6">
    <source>
        <dbReference type="SAM" id="SignalP"/>
    </source>
</evidence>
<keyword evidence="4" id="KW-0460">Magnesium</keyword>
<accession>A0ABP8MBY7</accession>
<gene>
    <name evidence="7" type="ORF">GCM10023091_40910</name>
</gene>
<dbReference type="InterPro" id="IPR006879">
    <property type="entry name" value="YdjC-like"/>
</dbReference>
<feature type="chain" id="PRO_5047477120" description="ChbG/HpnK family deacetylase" evidence="6">
    <location>
        <begin position="19"/>
        <end position="334"/>
    </location>
</feature>
<dbReference type="PANTHER" id="PTHR31609:SF1">
    <property type="entry name" value="CARBOHYDRATE DEACETYLASE"/>
    <property type="match status" value="1"/>
</dbReference>
<evidence type="ECO:0000256" key="1">
    <source>
        <dbReference type="ARBA" id="ARBA00001946"/>
    </source>
</evidence>
<sequence>MRTLLLLLIVLSSLAAWSQEAPKTYAEMLGFPKGKKVVILHIDDAGMSYDSNLGTIRALKEGVANSVSVMMPCGWVPGFVHFLKDNKEVDAGLHLTLTSEWAQYRWGPLAGKPMVRSLVDKEGALWPSVGDVVKNGTADHVEMEIRAQLDRARTMGFEPTHMDSHMGTLFATPAFLERYVKVGIEEQIPVMLPAGHNTLIKVDERLEGDALNSIRELGKKVWQAGLPVLDDLHNVSYGWIPKDAHKLSKAKLQKYKADKYSKALKEDIQPGLTMVIMHCTHPTEVFEHISGSGITREGDLLAMLDPGLRKTIETEGIILTTWREVMERRKALKE</sequence>
<name>A0ABP8MBY7_9BACT</name>